<reference evidence="5" key="1">
    <citation type="submission" date="2018-06" db="EMBL/GenBank/DDBJ databases">
        <authorList>
            <person name="Zhirakovskaya E."/>
        </authorList>
    </citation>
    <scope>NUCLEOTIDE SEQUENCE</scope>
</reference>
<proteinExistence type="predicted"/>
<evidence type="ECO:0000256" key="2">
    <source>
        <dbReference type="ARBA" id="ARBA00022840"/>
    </source>
</evidence>
<dbReference type="Gene3D" id="1.10.287.380">
    <property type="entry name" value="Valyl-tRNA synthetase, C-terminal domain"/>
    <property type="match status" value="1"/>
</dbReference>
<keyword evidence="1" id="KW-0547">Nucleotide-binding</keyword>
<protein>
    <recommendedName>
        <fullName evidence="4">ABC transporter Uup C-terminal domain-containing protein</fullName>
    </recommendedName>
</protein>
<dbReference type="Pfam" id="PF16326">
    <property type="entry name" value="ABC_tran_CTD"/>
    <property type="match status" value="1"/>
</dbReference>
<dbReference type="GO" id="GO:0005524">
    <property type="term" value="F:ATP binding"/>
    <property type="evidence" value="ECO:0007669"/>
    <property type="project" value="UniProtKB-KW"/>
</dbReference>
<keyword evidence="2" id="KW-0067">ATP-binding</keyword>
<keyword evidence="3" id="KW-0175">Coiled coil</keyword>
<feature type="coiled-coil region" evidence="3">
    <location>
        <begin position="36"/>
        <end position="87"/>
    </location>
</feature>
<feature type="domain" description="ABC transporter Uup C-terminal" evidence="4">
    <location>
        <begin position="27"/>
        <end position="92"/>
    </location>
</feature>
<evidence type="ECO:0000256" key="3">
    <source>
        <dbReference type="SAM" id="Coils"/>
    </source>
</evidence>
<dbReference type="EMBL" id="UOES01000123">
    <property type="protein sequence ID" value="VAW26631.1"/>
    <property type="molecule type" value="Genomic_DNA"/>
</dbReference>
<evidence type="ECO:0000256" key="1">
    <source>
        <dbReference type="ARBA" id="ARBA00022741"/>
    </source>
</evidence>
<dbReference type="InterPro" id="IPR032524">
    <property type="entry name" value="ABC_tran_C"/>
</dbReference>
<evidence type="ECO:0000313" key="5">
    <source>
        <dbReference type="EMBL" id="VAW26631.1"/>
    </source>
</evidence>
<dbReference type="AlphaFoldDB" id="A0A3B0U6H5"/>
<accession>A0A3B0U6H5</accession>
<feature type="non-terminal residue" evidence="5">
    <location>
        <position position="1"/>
    </location>
</feature>
<sequence length="95" mass="10868">TRTDSPSNTTKKVKITKAAKIKTETRKLSFGEKRELEQVEEEIKSLGKQKNNISNSLNKSDQNFEELANWGKELKSIESTLSKLEDRWLELSDGI</sequence>
<organism evidence="5">
    <name type="scientific">hydrothermal vent metagenome</name>
    <dbReference type="NCBI Taxonomy" id="652676"/>
    <lineage>
        <taxon>unclassified sequences</taxon>
        <taxon>metagenomes</taxon>
        <taxon>ecological metagenomes</taxon>
    </lineage>
</organism>
<dbReference type="InterPro" id="IPR037118">
    <property type="entry name" value="Val-tRNA_synth_C_sf"/>
</dbReference>
<gene>
    <name evidence="5" type="ORF">MNBD_BACTEROID06-526</name>
</gene>
<dbReference type="GO" id="GO:0003677">
    <property type="term" value="F:DNA binding"/>
    <property type="evidence" value="ECO:0007669"/>
    <property type="project" value="InterPro"/>
</dbReference>
<evidence type="ECO:0000259" key="4">
    <source>
        <dbReference type="Pfam" id="PF16326"/>
    </source>
</evidence>
<name>A0A3B0U6H5_9ZZZZ</name>